<dbReference type="PANTHER" id="PTHR12784">
    <property type="entry name" value="STEERIN"/>
    <property type="match status" value="1"/>
</dbReference>
<reference evidence="3" key="1">
    <citation type="submission" date="2022-11" db="UniProtKB">
        <authorList>
            <consortium name="WormBaseParasite"/>
        </authorList>
    </citation>
    <scope>IDENTIFICATION</scope>
</reference>
<dbReference type="Proteomes" id="UP000887565">
    <property type="component" value="Unplaced"/>
</dbReference>
<evidence type="ECO:0000256" key="1">
    <source>
        <dbReference type="SAM" id="MobiDB-lite"/>
    </source>
</evidence>
<feature type="region of interest" description="Disordered" evidence="1">
    <location>
        <begin position="327"/>
        <end position="346"/>
    </location>
</feature>
<proteinExistence type="predicted"/>
<dbReference type="WBParaSite" id="nRc.2.0.1.t19615-RA">
    <property type="protein sequence ID" value="nRc.2.0.1.t19615-RA"/>
    <property type="gene ID" value="nRc.2.0.1.g19615"/>
</dbReference>
<protein>
    <submittedName>
        <fullName evidence="3">Uncharacterized protein</fullName>
    </submittedName>
</protein>
<evidence type="ECO:0000313" key="2">
    <source>
        <dbReference type="Proteomes" id="UP000887565"/>
    </source>
</evidence>
<dbReference type="InterPro" id="IPR039041">
    <property type="entry name" value="Nav/unc-53"/>
</dbReference>
<feature type="compositionally biased region" description="Basic and acidic residues" evidence="1">
    <location>
        <begin position="327"/>
        <end position="344"/>
    </location>
</feature>
<sequence length="567" mass="64988">MPLLNITKPQDSSEVKNYLLQVVKLLKTNNRPPTVPLVIMIDNMQNLASLNETLSPLKDLNDRNFCPYIIGSMSQTNSSTTDLQLKFNFRYVPCANHIEPMKGFMPRFLKRRQAEYEIQIGSRIPEQLTKVLAWLPRLWMHLNKSYATNGLAGNGNANFTQWIKILDEIRPISPNNTISAGQFLYRWFSAQGNPVSYVRVKRDKIDIIQKAAYEREGRTSEMRQYVSDITTVRPIPYGILMENGGSKEQKIVVDDANFTWKFNCMIVSQLGWCPSHFGARLTLALVSLRRPSYFGARLTLAPGMCDLSMQILRGPATLGAKVRRAPKWDERQSKAGVKELPDSLKKHHPYSSIDDLDGNKTLHSYRNDRCSGWNSSKRSRTSDEEINSENLEMVEKSDHHGVLIKNLSTITLLKTHQQPIHNSTNPKWIVLDPACVTPTRILYEPEIYAGIIDCVKIQPNCPISSERFKQIFNDLCFAFREEAIFLNNDEKSAPKLNVTAWDRVLASVYRLSQENLIDRHPYCSCCFKPKSLLANDDRGFNSCKEKWNKNCRFMELMILIGRNYTIP</sequence>
<keyword evidence="2" id="KW-1185">Reference proteome</keyword>
<dbReference type="AlphaFoldDB" id="A0A915IZR0"/>
<evidence type="ECO:0000313" key="3">
    <source>
        <dbReference type="WBParaSite" id="nRc.2.0.1.t19615-RA"/>
    </source>
</evidence>
<accession>A0A915IZR0</accession>
<dbReference type="GO" id="GO:0022008">
    <property type="term" value="P:neurogenesis"/>
    <property type="evidence" value="ECO:0007669"/>
    <property type="project" value="InterPro"/>
</dbReference>
<organism evidence="2 3">
    <name type="scientific">Romanomermis culicivorax</name>
    <name type="common">Nematode worm</name>
    <dbReference type="NCBI Taxonomy" id="13658"/>
    <lineage>
        <taxon>Eukaryota</taxon>
        <taxon>Metazoa</taxon>
        <taxon>Ecdysozoa</taxon>
        <taxon>Nematoda</taxon>
        <taxon>Enoplea</taxon>
        <taxon>Dorylaimia</taxon>
        <taxon>Mermithida</taxon>
        <taxon>Mermithoidea</taxon>
        <taxon>Mermithidae</taxon>
        <taxon>Romanomermis</taxon>
    </lineage>
</organism>
<dbReference type="PANTHER" id="PTHR12784:SF28">
    <property type="entry name" value="PROTEIN SICKIE"/>
    <property type="match status" value="1"/>
</dbReference>
<name>A0A915IZR0_ROMCU</name>